<dbReference type="Gene3D" id="3.40.50.720">
    <property type="entry name" value="NAD(P)-binding Rossmann-like Domain"/>
    <property type="match status" value="1"/>
</dbReference>
<dbReference type="PANTHER" id="PTHR42879">
    <property type="entry name" value="3-OXOACYL-(ACYL-CARRIER-PROTEIN) REDUCTASE"/>
    <property type="match status" value="1"/>
</dbReference>
<dbReference type="GO" id="GO:0016491">
    <property type="term" value="F:oxidoreductase activity"/>
    <property type="evidence" value="ECO:0007669"/>
    <property type="project" value="UniProtKB-KW"/>
</dbReference>
<comment type="caution">
    <text evidence="5">The sequence shown here is derived from an EMBL/GenBank/DDBJ whole genome shotgun (WGS) entry which is preliminary data.</text>
</comment>
<evidence type="ECO:0000256" key="3">
    <source>
        <dbReference type="RuleBase" id="RU000363"/>
    </source>
</evidence>
<keyword evidence="6" id="KW-1185">Reference proteome</keyword>
<dbReference type="OrthoDB" id="9803333at2"/>
<name>A0A5B2XI63_9PSEU</name>
<keyword evidence="2" id="KW-0560">Oxidoreductase</keyword>
<dbReference type="Pfam" id="PF00106">
    <property type="entry name" value="adh_short"/>
    <property type="match status" value="1"/>
</dbReference>
<evidence type="ECO:0000256" key="1">
    <source>
        <dbReference type="ARBA" id="ARBA00006484"/>
    </source>
</evidence>
<evidence type="ECO:0000259" key="4">
    <source>
        <dbReference type="SMART" id="SM00822"/>
    </source>
</evidence>
<organism evidence="5 6">
    <name type="scientific">Solihabitans fulvus</name>
    <dbReference type="NCBI Taxonomy" id="1892852"/>
    <lineage>
        <taxon>Bacteria</taxon>
        <taxon>Bacillati</taxon>
        <taxon>Actinomycetota</taxon>
        <taxon>Actinomycetes</taxon>
        <taxon>Pseudonocardiales</taxon>
        <taxon>Pseudonocardiaceae</taxon>
        <taxon>Solihabitans</taxon>
    </lineage>
</organism>
<dbReference type="EMBL" id="VUOB01000021">
    <property type="protein sequence ID" value="KAA2262621.1"/>
    <property type="molecule type" value="Genomic_DNA"/>
</dbReference>
<dbReference type="PRINTS" id="PR00081">
    <property type="entry name" value="GDHRDH"/>
</dbReference>
<evidence type="ECO:0000313" key="6">
    <source>
        <dbReference type="Proteomes" id="UP000323454"/>
    </source>
</evidence>
<evidence type="ECO:0000313" key="5">
    <source>
        <dbReference type="EMBL" id="KAA2262621.1"/>
    </source>
</evidence>
<dbReference type="FunFam" id="3.40.50.720:FF:000173">
    <property type="entry name" value="3-oxoacyl-[acyl-carrier protein] reductase"/>
    <property type="match status" value="1"/>
</dbReference>
<comment type="similarity">
    <text evidence="1 3">Belongs to the short-chain dehydrogenases/reductases (SDR) family.</text>
</comment>
<reference evidence="5 6" key="1">
    <citation type="submission" date="2019-09" db="EMBL/GenBank/DDBJ databases">
        <title>Goodfellowia gen. nov., a new genus of the Pseudonocardineae related to Actinoalloteichus, containing Goodfellowia coeruleoviolacea gen. nov., comb. nov. gen. nov., comb. nov.</title>
        <authorList>
            <person name="Labeda D."/>
        </authorList>
    </citation>
    <scope>NUCLEOTIDE SEQUENCE [LARGE SCALE GENOMIC DNA]</scope>
    <source>
        <strain evidence="5 6">AN110305</strain>
    </source>
</reference>
<dbReference type="SUPFAM" id="SSF51735">
    <property type="entry name" value="NAD(P)-binding Rossmann-fold domains"/>
    <property type="match status" value="1"/>
</dbReference>
<dbReference type="AlphaFoldDB" id="A0A5B2XI63"/>
<evidence type="ECO:0000256" key="2">
    <source>
        <dbReference type="ARBA" id="ARBA00023002"/>
    </source>
</evidence>
<dbReference type="PANTHER" id="PTHR42879:SF2">
    <property type="entry name" value="3-OXOACYL-[ACYL-CARRIER-PROTEIN] REDUCTASE FABG"/>
    <property type="match status" value="1"/>
</dbReference>
<dbReference type="RefSeq" id="WP_149849600.1">
    <property type="nucleotide sequence ID" value="NZ_VUOB01000021.1"/>
</dbReference>
<dbReference type="SMART" id="SM00822">
    <property type="entry name" value="PKS_KR"/>
    <property type="match status" value="1"/>
</dbReference>
<feature type="domain" description="Ketoreductase" evidence="4">
    <location>
        <begin position="6"/>
        <end position="186"/>
    </location>
</feature>
<sequence length="257" mass="27108">MKLADQVAVVTGGSRGIGAAICVALAEEGATVVVNHRRSPERAERVADDIRSAGGRAHVTAADVSRPDEVRRMVDDALAEFGRIDILVNNAGIADNDLIYRMSPESWLAVMKVNFGGVFHCTQAVLPHLMARGSGAIVNVSSAMGERGWIGQANYAASKGAINAFTRSCAMETARFGIRVNAVLPGFARTELVDDLLDGEQGRRILRQIPMRAFVEPAEIARTVCFLAGPDATRITGALVPVDGGAMTALGLGRAAL</sequence>
<dbReference type="InterPro" id="IPR002347">
    <property type="entry name" value="SDR_fam"/>
</dbReference>
<gene>
    <name evidence="5" type="ORF">F0L68_12015</name>
</gene>
<proteinExistence type="inferred from homology"/>
<dbReference type="NCBIfam" id="NF005559">
    <property type="entry name" value="PRK07231.1"/>
    <property type="match status" value="1"/>
</dbReference>
<accession>A0A5B2XI63</accession>
<protein>
    <submittedName>
        <fullName evidence="5">3-oxoacyl-ACP reductase FabG</fullName>
    </submittedName>
</protein>
<dbReference type="InterPro" id="IPR050259">
    <property type="entry name" value="SDR"/>
</dbReference>
<dbReference type="InterPro" id="IPR036291">
    <property type="entry name" value="NAD(P)-bd_dom_sf"/>
</dbReference>
<reference evidence="5 6" key="2">
    <citation type="submission" date="2019-09" db="EMBL/GenBank/DDBJ databases">
        <authorList>
            <person name="Jin C."/>
        </authorList>
    </citation>
    <scope>NUCLEOTIDE SEQUENCE [LARGE SCALE GENOMIC DNA]</scope>
    <source>
        <strain evidence="5 6">AN110305</strain>
    </source>
</reference>
<dbReference type="InterPro" id="IPR057326">
    <property type="entry name" value="KR_dom"/>
</dbReference>
<dbReference type="NCBIfam" id="NF009466">
    <property type="entry name" value="PRK12826.1-2"/>
    <property type="match status" value="1"/>
</dbReference>
<dbReference type="PRINTS" id="PR00080">
    <property type="entry name" value="SDRFAMILY"/>
</dbReference>
<dbReference type="Proteomes" id="UP000323454">
    <property type="component" value="Unassembled WGS sequence"/>
</dbReference>